<reference evidence="2 3" key="1">
    <citation type="submission" date="2024-02" db="EMBL/GenBank/DDBJ databases">
        <title>STSV induces naive adaptation in Sulfolobus.</title>
        <authorList>
            <person name="Xiang X."/>
            <person name="Song M."/>
        </authorList>
    </citation>
    <scope>NUCLEOTIDE SEQUENCE [LARGE SCALE GENOMIC DNA]</scope>
    <source>
        <strain evidence="2 3">RT2</strain>
    </source>
</reference>
<gene>
    <name evidence="2" type="ORF">V6M85_13585</name>
</gene>
<name>A0AAX4KZX2_9CREN</name>
<dbReference type="Proteomes" id="UP001432202">
    <property type="component" value="Chromosome"/>
</dbReference>
<protein>
    <submittedName>
        <fullName evidence="2">Uncharacterized protein</fullName>
    </submittedName>
</protein>
<keyword evidence="3" id="KW-1185">Reference proteome</keyword>
<keyword evidence="1" id="KW-1133">Transmembrane helix</keyword>
<dbReference type="GeneID" id="89337820"/>
<dbReference type="AlphaFoldDB" id="A0AAX4KZX2"/>
<keyword evidence="1" id="KW-0472">Membrane</keyword>
<sequence>MKNELVISILLIFILSLFLVSDISTAYSSVPLPLAMAVNEEISTLWSTSPTGVSAFHEASSIPNSFWLDDNAKFLESIAPYWQSYSSYVNSTLKFLQQGDINGFFIKRFEYPFGQFYENVSGSLIGYTNGYYWIWYNQSNPFQGLRVSTYYNPTLTGAYLQSVVIQEPNGVLVNPCQETENPIVDGGFSGSGGQNPPWELLNISVWANNTYVKILNNAKTYLNLTGPKLFGTPSEQLQYNFPIVNVLPSYITLIKGTKYLGQYNPKGQFIDFNITLYIQSSSINRIYLIFVWENASGSFIQTNMPVFFQANGQWQVVNMPIPNSVYPKYWNLGTLSAYPLLIGIGLYVLGASPSQTGNTSVYVGDIATLYPTIYAPRFNVIKTQNYIAFNYSFTDNSGNTYWWAYLLQKNNLIQALAEIANGSILYFGFNGLSTIGSGYQYMYTQKFGYIKNYQDPSNISWSYFTNVNIGQWLLLNTSYAPNWIGDYNLLFIFPLANYTQFSNQFGYFGQTIVYYGPPYEIRNTLYINSTFETPAGYYQWFQIAYYSNTSGVLYGFYFIPSVDWIPDPNTIVQNILEGPSYWKYAVVGEDYYEGEIIYALALLGEYGNTQALTMAEQSWQAYYNELQWSHGQTYPSSLARFILATIALYNTTHNSLYLNVLNQLGSWLLQYQSSNKYVTYYVNTWYHHDSAVTTVNGFNSYGYIINETSQMDVGTVISGSTIGINFFEDIPLNTSYAIQLYNQPFKALLPPTISNDLNVSGVVTTTLYFNGGGTSTTANVTITIQIANAGSVLQTIGSATFTNVQIQPGGSSGSPPFYPITFRIPVQTTINAPPTSTIIVGISVKAPQTVYMLIDSTNGPSNITFPIVWPNPFYGLFTIPRMTNPIIKYPQPNYHLDVSAISGQALMALYIMTKNTTYLQHALMVEQSLHYSEEPLLGWGDLAGNNIPITFRLWIYSNYSATQPDYYTYMDELISEYADSVGNQTLANLAISRVWERTTLNYPYYMAYNVSAYVLPGNDGKQINSETQPWGAVAEQDYISTWDYSQIQLFYANFNNGNYLENQTWNGSALILHIYAHYSQSLTLWFLTGITNFNVFVNGQAINYGANHQVLQFTANLSTGENIIIIVPNPVNQISTNTGISTNVTTTSSFFSSSSNVFHISGFLGFVIGFVILILLIGLCILRYKIPRIRFNRKT</sequence>
<dbReference type="EMBL" id="CP146016">
    <property type="protein sequence ID" value="WWQ60443.1"/>
    <property type="molecule type" value="Genomic_DNA"/>
</dbReference>
<accession>A0AAX4KZX2</accession>
<dbReference type="RefSeq" id="WP_338601213.1">
    <property type="nucleotide sequence ID" value="NZ_CP146016.1"/>
</dbReference>
<keyword evidence="1" id="KW-0812">Transmembrane</keyword>
<organism evidence="2 3">
    <name type="scientific">Sulfolobus tengchongensis</name>
    <dbReference type="NCBI Taxonomy" id="207809"/>
    <lineage>
        <taxon>Archaea</taxon>
        <taxon>Thermoproteota</taxon>
        <taxon>Thermoprotei</taxon>
        <taxon>Sulfolobales</taxon>
        <taxon>Sulfolobaceae</taxon>
        <taxon>Sulfolobus</taxon>
    </lineage>
</organism>
<evidence type="ECO:0000256" key="1">
    <source>
        <dbReference type="SAM" id="Phobius"/>
    </source>
</evidence>
<feature type="transmembrane region" description="Helical" evidence="1">
    <location>
        <begin position="1157"/>
        <end position="1184"/>
    </location>
</feature>
<evidence type="ECO:0000313" key="2">
    <source>
        <dbReference type="EMBL" id="WWQ60443.1"/>
    </source>
</evidence>
<evidence type="ECO:0000313" key="3">
    <source>
        <dbReference type="Proteomes" id="UP001432202"/>
    </source>
</evidence>
<proteinExistence type="predicted"/>